<evidence type="ECO:0000256" key="1">
    <source>
        <dbReference type="SAM" id="Phobius"/>
    </source>
</evidence>
<keyword evidence="1" id="KW-0812">Transmembrane</keyword>
<reference evidence="3 4" key="1">
    <citation type="submission" date="2014-11" db="EMBL/GenBank/DDBJ databases">
        <title>Pan-genome of Gallibacterium spp.</title>
        <authorList>
            <person name="Kudirkiene E."/>
            <person name="Bojesen A.M."/>
        </authorList>
    </citation>
    <scope>NUCLEOTIDE SEQUENCE [LARGE SCALE GENOMIC DNA]</scope>
    <source>
        <strain evidence="3 4">18469/18</strain>
    </source>
</reference>
<feature type="domain" description="DUF2489" evidence="2">
    <location>
        <begin position="16"/>
        <end position="139"/>
    </location>
</feature>
<keyword evidence="1" id="KW-0472">Membrane</keyword>
<evidence type="ECO:0000313" key="4">
    <source>
        <dbReference type="Proteomes" id="UP000092527"/>
    </source>
</evidence>
<dbReference type="EMBL" id="JTJU01000036">
    <property type="protein sequence ID" value="OBX10122.1"/>
    <property type="molecule type" value="Genomic_DNA"/>
</dbReference>
<sequence>MNLPIILFIIGIVITAAMTGYLIWLLIKIRKQKQLLQQAYAQRLARLQESIEIIANAMLTDECNHSEGVLRLKPLLEAYGKIQLNAFPAMHELYLTVRDMPIKDERKSLIKKERMRLDLTRESTEAKLEQQIKLELPQLLEGIK</sequence>
<dbReference type="InterPro" id="IPR019617">
    <property type="entry name" value="DUF2489"/>
</dbReference>
<name>A0AB36E220_9PAST</name>
<comment type="caution">
    <text evidence="3">The sequence shown here is derived from an EMBL/GenBank/DDBJ whole genome shotgun (WGS) entry which is preliminary data.</text>
</comment>
<organism evidence="3 4">
    <name type="scientific">Gallibacterium salpingitidis</name>
    <dbReference type="NCBI Taxonomy" id="505341"/>
    <lineage>
        <taxon>Bacteria</taxon>
        <taxon>Pseudomonadati</taxon>
        <taxon>Pseudomonadota</taxon>
        <taxon>Gammaproteobacteria</taxon>
        <taxon>Pasteurellales</taxon>
        <taxon>Pasteurellaceae</taxon>
        <taxon>Gallibacterium</taxon>
    </lineage>
</organism>
<dbReference type="AlphaFoldDB" id="A0AB36E220"/>
<dbReference type="RefSeq" id="WP_066111774.1">
    <property type="nucleotide sequence ID" value="NZ_CP103875.1"/>
</dbReference>
<feature type="transmembrane region" description="Helical" evidence="1">
    <location>
        <begin position="6"/>
        <end position="27"/>
    </location>
</feature>
<proteinExistence type="predicted"/>
<dbReference type="Proteomes" id="UP000092527">
    <property type="component" value="Unassembled WGS sequence"/>
</dbReference>
<protein>
    <recommendedName>
        <fullName evidence="2">DUF2489 domain-containing protein</fullName>
    </recommendedName>
</protein>
<accession>A0AB36E220</accession>
<dbReference type="Pfam" id="PF10675">
    <property type="entry name" value="DUF2489"/>
    <property type="match status" value="1"/>
</dbReference>
<evidence type="ECO:0000313" key="3">
    <source>
        <dbReference type="EMBL" id="OBX10122.1"/>
    </source>
</evidence>
<gene>
    <name evidence="3" type="ORF">QV09_06745</name>
</gene>
<keyword evidence="1" id="KW-1133">Transmembrane helix</keyword>
<evidence type="ECO:0000259" key="2">
    <source>
        <dbReference type="Pfam" id="PF10675"/>
    </source>
</evidence>